<dbReference type="InterPro" id="IPR045781">
    <property type="entry name" value="SxtJ"/>
</dbReference>
<dbReference type="EMBL" id="FLYE01000012">
    <property type="protein sequence ID" value="SCA56282.1"/>
    <property type="molecule type" value="Genomic_DNA"/>
</dbReference>
<keyword evidence="1" id="KW-1133">Transmembrane helix</keyword>
<dbReference type="AlphaFoldDB" id="A0A1C3RGF6"/>
<dbReference type="OrthoDB" id="7375605at2"/>
<feature type="transmembrane region" description="Helical" evidence="1">
    <location>
        <begin position="18"/>
        <end position="36"/>
    </location>
</feature>
<keyword evidence="1" id="KW-0472">Membrane</keyword>
<dbReference type="Pfam" id="PF19588">
    <property type="entry name" value="SxtJ"/>
    <property type="match status" value="1"/>
</dbReference>
<evidence type="ECO:0000256" key="1">
    <source>
        <dbReference type="SAM" id="Phobius"/>
    </source>
</evidence>
<keyword evidence="1" id="KW-0812">Transmembrane</keyword>
<dbReference type="STRING" id="1867952.MTBPR1_20130"/>
<evidence type="ECO:0008006" key="4">
    <source>
        <dbReference type="Google" id="ProtNLM"/>
    </source>
</evidence>
<reference evidence="2 3" key="1">
    <citation type="submission" date="2016-07" db="EMBL/GenBank/DDBJ databases">
        <authorList>
            <person name="Lefevre C.T."/>
        </authorList>
    </citation>
    <scope>NUCLEOTIDE SEQUENCE [LARGE SCALE GENOMIC DNA]</scope>
    <source>
        <strain evidence="2">PR1</strain>
    </source>
</reference>
<proteinExistence type="predicted"/>
<sequence>MQTEHQEHHEIEGSSDRSFGLTVGGILALIEAYRLFSSGTIDTIGIVLLSIATPLMVLGLIYPSVLAPLNRAWMKLGLVMFKIVNPIIMFAVYIITIVPIGLILKMVGKDPLNLKLDKSATSYWIERDPAGPKPESMKNQF</sequence>
<protein>
    <recommendedName>
        <fullName evidence="4">SxtJ</fullName>
    </recommendedName>
</protein>
<evidence type="ECO:0000313" key="2">
    <source>
        <dbReference type="EMBL" id="SCA56282.1"/>
    </source>
</evidence>
<organism evidence="2 3">
    <name type="scientific">Candidatus Terasakiella magnetica</name>
    <dbReference type="NCBI Taxonomy" id="1867952"/>
    <lineage>
        <taxon>Bacteria</taxon>
        <taxon>Pseudomonadati</taxon>
        <taxon>Pseudomonadota</taxon>
        <taxon>Alphaproteobacteria</taxon>
        <taxon>Rhodospirillales</taxon>
        <taxon>Terasakiellaceae</taxon>
        <taxon>Terasakiella</taxon>
    </lineage>
</organism>
<name>A0A1C3RGF6_9PROT</name>
<evidence type="ECO:0000313" key="3">
    <source>
        <dbReference type="Proteomes" id="UP000231658"/>
    </source>
</evidence>
<keyword evidence="3" id="KW-1185">Reference proteome</keyword>
<dbReference type="Proteomes" id="UP000231658">
    <property type="component" value="Unassembled WGS sequence"/>
</dbReference>
<feature type="transmembrane region" description="Helical" evidence="1">
    <location>
        <begin position="83"/>
        <end position="104"/>
    </location>
</feature>
<dbReference type="RefSeq" id="WP_069186957.1">
    <property type="nucleotide sequence ID" value="NZ_FLYE01000012.1"/>
</dbReference>
<accession>A0A1C3RGF6</accession>
<feature type="transmembrane region" description="Helical" evidence="1">
    <location>
        <begin position="43"/>
        <end position="63"/>
    </location>
</feature>
<gene>
    <name evidence="2" type="ORF">MTBPR1_20130</name>
</gene>